<protein>
    <submittedName>
        <fullName evidence="3">Soluble lytic murein transglycosylase and related regulatory proteins (Some contain LysM/invasin domains)</fullName>
    </submittedName>
</protein>
<reference evidence="3 4" key="2">
    <citation type="submission" date="2010-03" db="EMBL/GenBank/DDBJ databases">
        <authorList>
            <person name="Pajon A."/>
        </authorList>
    </citation>
    <scope>NUCLEOTIDE SEQUENCE [LARGE SCALE GENOMIC DNA]</scope>
    <source>
        <strain evidence="3 4">SGP1</strain>
    </source>
</reference>
<name>A0AB94IXW0_9BACT</name>
<evidence type="ECO:0000259" key="2">
    <source>
        <dbReference type="Pfam" id="PF01464"/>
    </source>
</evidence>
<sequence>MNWLLENAALLSLIVSTARGAQVPPEVALGIIKIESGGDRYAAKINPTYPYMMMQAKRPAGCSVDVERLFQKTAWGLMQVMGATARELGFDGWLSELVVPETNVRLGIEFLGRKMSQHLERDGIEGVVAAYNGGAPRRRPDGKFVNQTYVDRVMEAAKRFEAVVSKFETLETQPAAKVERKKKRGGQLEEAAPSEEAETRDPVEGA</sequence>
<gene>
    <name evidence="3" type="ORF">SY1_15950</name>
</gene>
<evidence type="ECO:0000256" key="1">
    <source>
        <dbReference type="SAM" id="MobiDB-lite"/>
    </source>
</evidence>
<dbReference type="InterPro" id="IPR008258">
    <property type="entry name" value="Transglycosylase_SLT_dom_1"/>
</dbReference>
<dbReference type="RefSeq" id="WP_015556728.1">
    <property type="nucleotide sequence ID" value="NC_021038.1"/>
</dbReference>
<proteinExistence type="predicted"/>
<organism evidence="3 4">
    <name type="scientific">Fretibacterium fastidiosum</name>
    <dbReference type="NCBI Taxonomy" id="651822"/>
    <lineage>
        <taxon>Bacteria</taxon>
        <taxon>Thermotogati</taxon>
        <taxon>Synergistota</taxon>
        <taxon>Synergistia</taxon>
        <taxon>Synergistales</taxon>
        <taxon>Aminobacteriaceae</taxon>
        <taxon>Fretibacterium</taxon>
    </lineage>
</organism>
<keyword evidence="4" id="KW-1185">Reference proteome</keyword>
<dbReference type="SUPFAM" id="SSF53955">
    <property type="entry name" value="Lysozyme-like"/>
    <property type="match status" value="1"/>
</dbReference>
<evidence type="ECO:0000313" key="3">
    <source>
        <dbReference type="EMBL" id="CBL28581.1"/>
    </source>
</evidence>
<dbReference type="Pfam" id="PF01464">
    <property type="entry name" value="SLT"/>
    <property type="match status" value="1"/>
</dbReference>
<dbReference type="Proteomes" id="UP000008957">
    <property type="component" value="Chromosome"/>
</dbReference>
<feature type="domain" description="Transglycosylase SLT" evidence="2">
    <location>
        <begin position="17"/>
        <end position="138"/>
    </location>
</feature>
<evidence type="ECO:0000313" key="4">
    <source>
        <dbReference type="Proteomes" id="UP000008957"/>
    </source>
</evidence>
<feature type="compositionally biased region" description="Basic and acidic residues" evidence="1">
    <location>
        <begin position="197"/>
        <end position="206"/>
    </location>
</feature>
<dbReference type="EMBL" id="FP929056">
    <property type="protein sequence ID" value="CBL28581.1"/>
    <property type="molecule type" value="Genomic_DNA"/>
</dbReference>
<dbReference type="Gene3D" id="1.10.530.10">
    <property type="match status" value="1"/>
</dbReference>
<accession>A0AB94IXW0</accession>
<dbReference type="AlphaFoldDB" id="A0AB94IXW0"/>
<dbReference type="KEGG" id="sbr:SY1_15950"/>
<reference evidence="4" key="1">
    <citation type="submission" date="2010-03" db="EMBL/GenBank/DDBJ databases">
        <title>The genome sequence of Synergistetes sp. SGP1.</title>
        <authorList>
            <consortium name="metaHIT consortium -- http://www.metahit.eu/"/>
            <person name="Pajon A."/>
            <person name="Turner K."/>
            <person name="Parkhill J."/>
            <person name="Wade W."/>
            <person name="Vartoukian S."/>
        </authorList>
    </citation>
    <scope>NUCLEOTIDE SEQUENCE [LARGE SCALE GENOMIC DNA]</scope>
    <source>
        <strain evidence="4">SGP1</strain>
    </source>
</reference>
<feature type="region of interest" description="Disordered" evidence="1">
    <location>
        <begin position="174"/>
        <end position="206"/>
    </location>
</feature>
<dbReference type="InterPro" id="IPR023346">
    <property type="entry name" value="Lysozyme-like_dom_sf"/>
</dbReference>